<dbReference type="SMART" id="SM00388">
    <property type="entry name" value="HisKA"/>
    <property type="match status" value="1"/>
</dbReference>
<keyword evidence="9" id="KW-0175">Coiled coil</keyword>
<dbReference type="Gene3D" id="3.30.450.40">
    <property type="match status" value="2"/>
</dbReference>
<dbReference type="CDD" id="cd00082">
    <property type="entry name" value="HisKA"/>
    <property type="match status" value="1"/>
</dbReference>
<evidence type="ECO:0000256" key="1">
    <source>
        <dbReference type="ARBA" id="ARBA00000085"/>
    </source>
</evidence>
<evidence type="ECO:0000313" key="11">
    <source>
        <dbReference type="EMBL" id="MBP1990392.1"/>
    </source>
</evidence>
<evidence type="ECO:0000256" key="7">
    <source>
        <dbReference type="ARBA" id="ARBA00022840"/>
    </source>
</evidence>
<dbReference type="Proteomes" id="UP001519287">
    <property type="component" value="Unassembled WGS sequence"/>
</dbReference>
<evidence type="ECO:0000256" key="9">
    <source>
        <dbReference type="SAM" id="Coils"/>
    </source>
</evidence>
<evidence type="ECO:0000256" key="3">
    <source>
        <dbReference type="ARBA" id="ARBA00022553"/>
    </source>
</evidence>
<dbReference type="SUPFAM" id="SSF55874">
    <property type="entry name" value="ATPase domain of HSP90 chaperone/DNA topoisomerase II/histidine kinase"/>
    <property type="match status" value="1"/>
</dbReference>
<dbReference type="InterPro" id="IPR036890">
    <property type="entry name" value="HATPase_C_sf"/>
</dbReference>
<feature type="domain" description="Histidine kinase" evidence="10">
    <location>
        <begin position="383"/>
        <end position="597"/>
    </location>
</feature>
<evidence type="ECO:0000313" key="12">
    <source>
        <dbReference type="Proteomes" id="UP001519287"/>
    </source>
</evidence>
<dbReference type="PRINTS" id="PR00344">
    <property type="entry name" value="BCTRLSENSOR"/>
</dbReference>
<dbReference type="GO" id="GO:0016301">
    <property type="term" value="F:kinase activity"/>
    <property type="evidence" value="ECO:0007669"/>
    <property type="project" value="UniProtKB-KW"/>
</dbReference>
<dbReference type="PANTHER" id="PTHR43711:SF31">
    <property type="entry name" value="HISTIDINE KINASE"/>
    <property type="match status" value="1"/>
</dbReference>
<keyword evidence="12" id="KW-1185">Reference proteome</keyword>
<dbReference type="RefSeq" id="WP_209971166.1">
    <property type="nucleotide sequence ID" value="NZ_JAGGLB010000004.1"/>
</dbReference>
<dbReference type="InterPro" id="IPR003661">
    <property type="entry name" value="HisK_dim/P_dom"/>
</dbReference>
<dbReference type="EC" id="2.7.13.3" evidence="2"/>
<keyword evidence="4" id="KW-0808">Transferase</keyword>
<name>A0ABS4IS43_9BACL</name>
<dbReference type="EMBL" id="JAGGLB010000004">
    <property type="protein sequence ID" value="MBP1990392.1"/>
    <property type="molecule type" value="Genomic_DNA"/>
</dbReference>
<dbReference type="SMART" id="SM00065">
    <property type="entry name" value="GAF"/>
    <property type="match status" value="2"/>
</dbReference>
<comment type="caution">
    <text evidence="11">The sequence shown here is derived from an EMBL/GenBank/DDBJ whole genome shotgun (WGS) entry which is preliminary data.</text>
</comment>
<accession>A0ABS4IS43</accession>
<dbReference type="InterPro" id="IPR004358">
    <property type="entry name" value="Sig_transdc_His_kin-like_C"/>
</dbReference>
<sequence length="600" mass="67194">MELKSMKKLFHMTKMINSRFELEEILQLLVEAVASEIAEADLVGFFMKQPDGKFLGVAGNKMPIDITKLVIDPNEDLFAKGICLSRTKGYIADTSKDLRADKNKVEILKIKSLLGIPVLVDDDIFGLVFIHDFGKPMNLTEEQIEVAEAFVNMVSVAIHNIQMFRQTNELLSKQQLLLDATNVLSKSLSTNDVLNACFYYMGKAANLQDVGIHLYNEKERILKPYHLSSQSQITEDEWKNKHKDQEIRLSIDNDLLFSEVVRNKKAVAIPDVYADPRPNHEACRAFDIHSLLAVPLLAKGMVLGVVAIPSMHKPTTYSESQIEFCQSIADVTATALSNAIYAENLDSAVKESTAELEHANLKLEELVKELRYLNELKNDFISSLSHELRTPITAIKGSVDILKRGILGALSEAQVDLIETLNKAIERLLNQVNEFLDFTKLENGRFDLSREETVIDEVISEAARILGPLMDKKRQTFIVESDPNIRFNVDRQRVLQVLLNLMSNANKFTPEGGSITIRSQVEDGNLSIEVEDSGIGIPFEKTKHVFVKFFQVNNQMNGTGLGLAISKQLVELHGGRISFETQEGQGTTFKFTIPTKEAGL</sequence>
<evidence type="ECO:0000256" key="8">
    <source>
        <dbReference type="ARBA" id="ARBA00023012"/>
    </source>
</evidence>
<dbReference type="Pfam" id="PF01590">
    <property type="entry name" value="GAF"/>
    <property type="match status" value="1"/>
</dbReference>
<keyword evidence="5" id="KW-0547">Nucleotide-binding</keyword>
<dbReference type="InterPro" id="IPR003594">
    <property type="entry name" value="HATPase_dom"/>
</dbReference>
<evidence type="ECO:0000256" key="6">
    <source>
        <dbReference type="ARBA" id="ARBA00022777"/>
    </source>
</evidence>
<protein>
    <recommendedName>
        <fullName evidence="2">histidine kinase</fullName>
        <ecNumber evidence="2">2.7.13.3</ecNumber>
    </recommendedName>
</protein>
<gene>
    <name evidence="11" type="ORF">J2Z66_001990</name>
</gene>
<dbReference type="PROSITE" id="PS50109">
    <property type="entry name" value="HIS_KIN"/>
    <property type="match status" value="1"/>
</dbReference>
<dbReference type="Pfam" id="PF13185">
    <property type="entry name" value="GAF_2"/>
    <property type="match status" value="1"/>
</dbReference>
<dbReference type="InterPro" id="IPR003018">
    <property type="entry name" value="GAF"/>
</dbReference>
<dbReference type="InterPro" id="IPR005467">
    <property type="entry name" value="His_kinase_dom"/>
</dbReference>
<reference evidence="11 12" key="1">
    <citation type="submission" date="2021-03" db="EMBL/GenBank/DDBJ databases">
        <title>Genomic Encyclopedia of Type Strains, Phase IV (KMG-IV): sequencing the most valuable type-strain genomes for metagenomic binning, comparative biology and taxonomic classification.</title>
        <authorList>
            <person name="Goeker M."/>
        </authorList>
    </citation>
    <scope>NUCLEOTIDE SEQUENCE [LARGE SCALE GENOMIC DNA]</scope>
    <source>
        <strain evidence="11 12">DSM 26048</strain>
    </source>
</reference>
<keyword evidence="3" id="KW-0597">Phosphoprotein</keyword>
<keyword evidence="7" id="KW-0067">ATP-binding</keyword>
<dbReference type="Gene3D" id="3.30.565.10">
    <property type="entry name" value="Histidine kinase-like ATPase, C-terminal domain"/>
    <property type="match status" value="1"/>
</dbReference>
<dbReference type="SUPFAM" id="SSF55781">
    <property type="entry name" value="GAF domain-like"/>
    <property type="match status" value="2"/>
</dbReference>
<dbReference type="InterPro" id="IPR036097">
    <property type="entry name" value="HisK_dim/P_sf"/>
</dbReference>
<keyword evidence="8" id="KW-0902">Two-component regulatory system</keyword>
<comment type="catalytic activity">
    <reaction evidence="1">
        <text>ATP + protein L-histidine = ADP + protein N-phospho-L-histidine.</text>
        <dbReference type="EC" id="2.7.13.3"/>
    </reaction>
</comment>
<proteinExistence type="predicted"/>
<organism evidence="11 12">
    <name type="scientific">Paenibacillus eucommiae</name>
    <dbReference type="NCBI Taxonomy" id="1355755"/>
    <lineage>
        <taxon>Bacteria</taxon>
        <taxon>Bacillati</taxon>
        <taxon>Bacillota</taxon>
        <taxon>Bacilli</taxon>
        <taxon>Bacillales</taxon>
        <taxon>Paenibacillaceae</taxon>
        <taxon>Paenibacillus</taxon>
    </lineage>
</organism>
<dbReference type="Gene3D" id="1.10.287.130">
    <property type="match status" value="1"/>
</dbReference>
<evidence type="ECO:0000259" key="10">
    <source>
        <dbReference type="PROSITE" id="PS50109"/>
    </source>
</evidence>
<evidence type="ECO:0000256" key="5">
    <source>
        <dbReference type="ARBA" id="ARBA00022741"/>
    </source>
</evidence>
<dbReference type="Pfam" id="PF02518">
    <property type="entry name" value="HATPase_c"/>
    <property type="match status" value="1"/>
</dbReference>
<dbReference type="SUPFAM" id="SSF47384">
    <property type="entry name" value="Homodimeric domain of signal transducing histidine kinase"/>
    <property type="match status" value="1"/>
</dbReference>
<dbReference type="InterPro" id="IPR050736">
    <property type="entry name" value="Sensor_HK_Regulatory"/>
</dbReference>
<evidence type="ECO:0000256" key="4">
    <source>
        <dbReference type="ARBA" id="ARBA00022679"/>
    </source>
</evidence>
<dbReference type="SMART" id="SM00387">
    <property type="entry name" value="HATPase_c"/>
    <property type="match status" value="1"/>
</dbReference>
<dbReference type="InterPro" id="IPR029016">
    <property type="entry name" value="GAF-like_dom_sf"/>
</dbReference>
<dbReference type="Pfam" id="PF00512">
    <property type="entry name" value="HisKA"/>
    <property type="match status" value="1"/>
</dbReference>
<dbReference type="PANTHER" id="PTHR43711">
    <property type="entry name" value="TWO-COMPONENT HISTIDINE KINASE"/>
    <property type="match status" value="1"/>
</dbReference>
<keyword evidence="6 11" id="KW-0418">Kinase</keyword>
<dbReference type="CDD" id="cd16922">
    <property type="entry name" value="HATPase_EvgS-ArcB-TorS-like"/>
    <property type="match status" value="1"/>
</dbReference>
<evidence type="ECO:0000256" key="2">
    <source>
        <dbReference type="ARBA" id="ARBA00012438"/>
    </source>
</evidence>
<feature type="coiled-coil region" evidence="9">
    <location>
        <begin position="342"/>
        <end position="376"/>
    </location>
</feature>